<dbReference type="Pfam" id="PF00563">
    <property type="entry name" value="EAL"/>
    <property type="match status" value="1"/>
</dbReference>
<reference evidence="7" key="2">
    <citation type="submission" date="2015-03" db="EMBL/GenBank/DDBJ databases">
        <title>Genome sequence of Pseudoalteromonas citrea.</title>
        <authorList>
            <person name="Xie B.-B."/>
            <person name="Rong J.-C."/>
            <person name="Qin Q.-L."/>
            <person name="Zhang Y.-Z."/>
        </authorList>
    </citation>
    <scope>NUCLEOTIDE SEQUENCE</scope>
    <source>
        <strain evidence="7">DSM 8771</strain>
    </source>
</reference>
<evidence type="ECO:0000313" key="8">
    <source>
        <dbReference type="Proteomes" id="UP000016487"/>
    </source>
</evidence>
<dbReference type="InterPro" id="IPR001789">
    <property type="entry name" value="Sig_transdc_resp-reg_receiver"/>
</dbReference>
<evidence type="ECO:0000259" key="4">
    <source>
        <dbReference type="PROSITE" id="PS50112"/>
    </source>
</evidence>
<evidence type="ECO:0000256" key="2">
    <source>
        <dbReference type="PROSITE-ProRule" id="PRU00169"/>
    </source>
</evidence>
<dbReference type="InterPro" id="IPR035965">
    <property type="entry name" value="PAS-like_dom_sf"/>
</dbReference>
<dbReference type="InterPro" id="IPR000014">
    <property type="entry name" value="PAS"/>
</dbReference>
<feature type="domain" description="GGDEF" evidence="6">
    <location>
        <begin position="459"/>
        <end position="592"/>
    </location>
</feature>
<dbReference type="NCBIfam" id="TIGR00229">
    <property type="entry name" value="sensory_box"/>
    <property type="match status" value="1"/>
</dbReference>
<dbReference type="CDD" id="cd01948">
    <property type="entry name" value="EAL"/>
    <property type="match status" value="1"/>
</dbReference>
<feature type="domain" description="EAL" evidence="5">
    <location>
        <begin position="603"/>
        <end position="852"/>
    </location>
</feature>
<dbReference type="InterPro" id="IPR043128">
    <property type="entry name" value="Rev_trsase/Diguanyl_cyclase"/>
</dbReference>
<comment type="caution">
    <text evidence="7">The sequence shown here is derived from an EMBL/GenBank/DDBJ whole genome shotgun (WGS) entry which is preliminary data.</text>
</comment>
<evidence type="ECO:0000313" key="7">
    <source>
        <dbReference type="EMBL" id="KAF7768716.1"/>
    </source>
</evidence>
<dbReference type="GO" id="GO:0000160">
    <property type="term" value="P:phosphorelay signal transduction system"/>
    <property type="evidence" value="ECO:0007669"/>
    <property type="project" value="InterPro"/>
</dbReference>
<dbReference type="InterPro" id="IPR029787">
    <property type="entry name" value="Nucleotide_cyclase"/>
</dbReference>
<dbReference type="InterPro" id="IPR052155">
    <property type="entry name" value="Biofilm_reg_signaling"/>
</dbReference>
<evidence type="ECO:0000259" key="5">
    <source>
        <dbReference type="PROSITE" id="PS50883"/>
    </source>
</evidence>
<dbReference type="Gene3D" id="3.30.70.270">
    <property type="match status" value="1"/>
</dbReference>
<dbReference type="Pfam" id="PF00989">
    <property type="entry name" value="PAS"/>
    <property type="match status" value="1"/>
</dbReference>
<dbReference type="PROSITE" id="PS50887">
    <property type="entry name" value="GGDEF"/>
    <property type="match status" value="1"/>
</dbReference>
<evidence type="ECO:0000259" key="3">
    <source>
        <dbReference type="PROSITE" id="PS50110"/>
    </source>
</evidence>
<feature type="domain" description="Response regulatory" evidence="3">
    <location>
        <begin position="158"/>
        <end position="272"/>
    </location>
</feature>
<dbReference type="NCBIfam" id="TIGR00254">
    <property type="entry name" value="GGDEF"/>
    <property type="match status" value="1"/>
</dbReference>
<dbReference type="AlphaFoldDB" id="A0AAD4AGL0"/>
<dbReference type="InterPro" id="IPR001633">
    <property type="entry name" value="EAL_dom"/>
</dbReference>
<reference evidence="7" key="1">
    <citation type="journal article" date="2012" name="J. Bacteriol.">
        <title>Genome sequences of type strains of seven species of the marine bacterium Pseudoalteromonas.</title>
        <authorList>
            <person name="Xie B.B."/>
            <person name="Shu Y.L."/>
            <person name="Qin Q.L."/>
            <person name="Rong J.C."/>
            <person name="Zhang X.Y."/>
            <person name="Chen X.L."/>
            <person name="Shi M."/>
            <person name="He H.L."/>
            <person name="Zhou B.C."/>
            <person name="Zhang Y.Z."/>
        </authorList>
    </citation>
    <scope>NUCLEOTIDE SEQUENCE</scope>
    <source>
        <strain evidence="7">DSM 8771</strain>
    </source>
</reference>
<dbReference type="Gene3D" id="3.20.20.450">
    <property type="entry name" value="EAL domain"/>
    <property type="match status" value="1"/>
</dbReference>
<sequence>MTLLLLGVQIVTKDRHGIKAVTMARQLKLLIVNASNEERSAIKQTLANLDVFNFIERSDSQEALQVLKQHAVDLIITGLDVGKIDGWRFARMVRSGLLKTPKNTPIVLIPPIYCERIAETTARSYSIDAVLPFERQEMLPQVLANVLSTHLEKSSRLDLLLLETDSQRANEICQHLALNFACTHVTTANAALSQFLQHQYAIVLLDATATRAEAAKELVDSILDHNPNQAIVTIIDNKDADYAEQLLLLGVTDFVRAPYDISMLGKVCDHAARREDFMVSYAEFAEKVSLLSRSEHRYKELFSAHQRILLNLNTVVIELDTQGQIRFINPAWESLTGFGIKASLGKSLSGYFDTQCRISLQTTLDDILAGKQQHAKLELKLAHQQNHNIWTECRFQMIKNSTNTATITATVDNIHERKQAELQLRHLALHDTLTGLHNRYYFDQQLQALCSKVQPNSSTEHALLYIDLDHFKIINDSKGHQQGDIVLKEVSQLFGHNIDDEHLIFRIGGDEFAVILKDVNLLDAHLVAESICVAIENHTFHSEEHSYSISCSIGLTQITGENHDANECLKQADIALYIAKSLGRNLVHCYNKEDAQNNTLQTGLEWGHSVRQALQNNHIELHYQAIWDFKKDTVAYYETLLRLKINDELVYPNHFIPALELLNDTFLMDKCVIQHAIQDVAQHPELNQVAINLSAHSFLDERLLPHIQACLIEHQVPAEHIIFEITESASINNLSATQSMIAKLNQLGCHFSIDDFGTGFSTFSYLKQLPAQHVKIDGSFVRDMLNDPIDLALVKAVHDISHSLDKRSVAEYVENVDIFNALKEIGVDYGQGFFIAKPMPIALLKKNLITILASKTN</sequence>
<dbReference type="PROSITE" id="PS50883">
    <property type="entry name" value="EAL"/>
    <property type="match status" value="1"/>
</dbReference>
<dbReference type="InterPro" id="IPR000160">
    <property type="entry name" value="GGDEF_dom"/>
</dbReference>
<dbReference type="GO" id="GO:0006355">
    <property type="term" value="P:regulation of DNA-templated transcription"/>
    <property type="evidence" value="ECO:0007669"/>
    <property type="project" value="InterPro"/>
</dbReference>
<dbReference type="PROSITE" id="PS50110">
    <property type="entry name" value="RESPONSE_REGULATORY"/>
    <property type="match status" value="2"/>
</dbReference>
<dbReference type="SUPFAM" id="SSF55073">
    <property type="entry name" value="Nucleotide cyclase"/>
    <property type="match status" value="1"/>
</dbReference>
<accession>A0AAD4AGL0</accession>
<dbReference type="Gene3D" id="3.40.50.2300">
    <property type="match status" value="2"/>
</dbReference>
<evidence type="ECO:0008006" key="9">
    <source>
        <dbReference type="Google" id="ProtNLM"/>
    </source>
</evidence>
<dbReference type="Pfam" id="PF00990">
    <property type="entry name" value="GGDEF"/>
    <property type="match status" value="1"/>
</dbReference>
<dbReference type="SMART" id="SM00267">
    <property type="entry name" value="GGDEF"/>
    <property type="match status" value="1"/>
</dbReference>
<dbReference type="FunFam" id="3.30.70.270:FF:000001">
    <property type="entry name" value="Diguanylate cyclase domain protein"/>
    <property type="match status" value="1"/>
</dbReference>
<organism evidence="7 8">
    <name type="scientific">Pseudoalteromonas citrea</name>
    <dbReference type="NCBI Taxonomy" id="43655"/>
    <lineage>
        <taxon>Bacteria</taxon>
        <taxon>Pseudomonadati</taxon>
        <taxon>Pseudomonadota</taxon>
        <taxon>Gammaproteobacteria</taxon>
        <taxon>Alteromonadales</taxon>
        <taxon>Pseudoalteromonadaceae</taxon>
        <taxon>Pseudoalteromonas</taxon>
    </lineage>
</organism>
<protein>
    <recommendedName>
        <fullName evidence="9">Diguanylate phosphodiesterase</fullName>
    </recommendedName>
</protein>
<dbReference type="SMART" id="SM00091">
    <property type="entry name" value="PAS"/>
    <property type="match status" value="1"/>
</dbReference>
<dbReference type="InterPro" id="IPR013767">
    <property type="entry name" value="PAS_fold"/>
</dbReference>
<feature type="domain" description="PAS" evidence="4">
    <location>
        <begin position="294"/>
        <end position="371"/>
    </location>
</feature>
<dbReference type="InterPro" id="IPR011006">
    <property type="entry name" value="CheY-like_superfamily"/>
</dbReference>
<dbReference type="SUPFAM" id="SSF52172">
    <property type="entry name" value="CheY-like"/>
    <property type="match status" value="2"/>
</dbReference>
<dbReference type="PANTHER" id="PTHR44757:SF4">
    <property type="entry name" value="DIGUANYLATE CYCLASE DGCE-RELATED"/>
    <property type="match status" value="1"/>
</dbReference>
<name>A0AAD4AGL0_9GAMM</name>
<dbReference type="CDD" id="cd00130">
    <property type="entry name" value="PAS"/>
    <property type="match status" value="1"/>
</dbReference>
<dbReference type="Proteomes" id="UP000016487">
    <property type="component" value="Unassembled WGS sequence"/>
</dbReference>
<dbReference type="GO" id="GO:0003824">
    <property type="term" value="F:catalytic activity"/>
    <property type="evidence" value="ECO:0007669"/>
    <property type="project" value="UniProtKB-ARBA"/>
</dbReference>
<proteinExistence type="predicted"/>
<dbReference type="EMBL" id="AHBZ03000022">
    <property type="protein sequence ID" value="KAF7768716.1"/>
    <property type="molecule type" value="Genomic_DNA"/>
</dbReference>
<dbReference type="SUPFAM" id="SSF55785">
    <property type="entry name" value="PYP-like sensor domain (PAS domain)"/>
    <property type="match status" value="1"/>
</dbReference>
<feature type="domain" description="Response regulatory" evidence="3">
    <location>
        <begin position="28"/>
        <end position="147"/>
    </location>
</feature>
<comment type="caution">
    <text evidence="2">Lacks conserved residue(s) required for the propagation of feature annotation.</text>
</comment>
<evidence type="ECO:0000256" key="1">
    <source>
        <dbReference type="ARBA" id="ARBA00001946"/>
    </source>
</evidence>
<gene>
    <name evidence="7" type="ORF">PCIT_a3199</name>
</gene>
<keyword evidence="2" id="KW-0597">Phosphoprotein</keyword>
<comment type="cofactor">
    <cofactor evidence="1">
        <name>Mg(2+)</name>
        <dbReference type="ChEBI" id="CHEBI:18420"/>
    </cofactor>
</comment>
<dbReference type="SMART" id="SM00052">
    <property type="entry name" value="EAL"/>
    <property type="match status" value="1"/>
</dbReference>
<feature type="modified residue" description="4-aspartylphosphate" evidence="2">
    <location>
        <position position="206"/>
    </location>
</feature>
<dbReference type="PROSITE" id="PS50112">
    <property type="entry name" value="PAS"/>
    <property type="match status" value="1"/>
</dbReference>
<evidence type="ECO:0000259" key="6">
    <source>
        <dbReference type="PROSITE" id="PS50887"/>
    </source>
</evidence>
<dbReference type="PANTHER" id="PTHR44757">
    <property type="entry name" value="DIGUANYLATE CYCLASE DGCP"/>
    <property type="match status" value="1"/>
</dbReference>
<dbReference type="InterPro" id="IPR035919">
    <property type="entry name" value="EAL_sf"/>
</dbReference>
<dbReference type="CDD" id="cd01949">
    <property type="entry name" value="GGDEF"/>
    <property type="match status" value="1"/>
</dbReference>
<dbReference type="Gene3D" id="3.30.450.20">
    <property type="entry name" value="PAS domain"/>
    <property type="match status" value="1"/>
</dbReference>
<dbReference type="SUPFAM" id="SSF141868">
    <property type="entry name" value="EAL domain-like"/>
    <property type="match status" value="1"/>
</dbReference>